<evidence type="ECO:0000256" key="2">
    <source>
        <dbReference type="ARBA" id="ARBA00023315"/>
    </source>
</evidence>
<dbReference type="SUPFAM" id="SSF55729">
    <property type="entry name" value="Acyl-CoA N-acyltransferases (Nat)"/>
    <property type="match status" value="1"/>
</dbReference>
<evidence type="ECO:0000256" key="1">
    <source>
        <dbReference type="ARBA" id="ARBA00022679"/>
    </source>
</evidence>
<dbReference type="Gene3D" id="3.40.630.30">
    <property type="match status" value="1"/>
</dbReference>
<feature type="region of interest" description="Disordered" evidence="3">
    <location>
        <begin position="1"/>
        <end position="20"/>
    </location>
</feature>
<comment type="caution">
    <text evidence="5">The sequence shown here is derived from an EMBL/GenBank/DDBJ whole genome shotgun (WGS) entry which is preliminary data.</text>
</comment>
<evidence type="ECO:0000256" key="3">
    <source>
        <dbReference type="SAM" id="MobiDB-lite"/>
    </source>
</evidence>
<dbReference type="EMBL" id="SSND01000001">
    <property type="protein sequence ID" value="THD84220.1"/>
    <property type="molecule type" value="Genomic_DNA"/>
</dbReference>
<dbReference type="GO" id="GO:0008080">
    <property type="term" value="F:N-acetyltransferase activity"/>
    <property type="evidence" value="ECO:0007669"/>
    <property type="project" value="TreeGrafter"/>
</dbReference>
<evidence type="ECO:0000313" key="6">
    <source>
        <dbReference type="Proteomes" id="UP000309450"/>
    </source>
</evidence>
<dbReference type="InterPro" id="IPR016181">
    <property type="entry name" value="Acyl_CoA_acyltransferase"/>
</dbReference>
<keyword evidence="6" id="KW-1185">Reference proteome</keyword>
<dbReference type="AlphaFoldDB" id="A0A4S3MP24"/>
<dbReference type="Pfam" id="PF00583">
    <property type="entry name" value="Acetyltransf_1"/>
    <property type="match status" value="1"/>
</dbReference>
<dbReference type="Proteomes" id="UP000309450">
    <property type="component" value="Unassembled WGS sequence"/>
</dbReference>
<keyword evidence="2" id="KW-0012">Acyltransferase</keyword>
<dbReference type="CDD" id="cd04301">
    <property type="entry name" value="NAT_SF"/>
    <property type="match status" value="1"/>
</dbReference>
<gene>
    <name evidence="5" type="ORF">E7811_00195</name>
</gene>
<feature type="domain" description="N-acetyltransferase" evidence="4">
    <location>
        <begin position="19"/>
        <end position="163"/>
    </location>
</feature>
<dbReference type="InterPro" id="IPR000182">
    <property type="entry name" value="GNAT_dom"/>
</dbReference>
<organism evidence="5 6">
    <name type="scientific">Aliigemmobacter aestuarii</name>
    <dbReference type="NCBI Taxonomy" id="1445661"/>
    <lineage>
        <taxon>Bacteria</taxon>
        <taxon>Pseudomonadati</taxon>
        <taxon>Pseudomonadota</taxon>
        <taxon>Alphaproteobacteria</taxon>
        <taxon>Rhodobacterales</taxon>
        <taxon>Paracoccaceae</taxon>
        <taxon>Aliigemmobacter</taxon>
    </lineage>
</organism>
<proteinExistence type="predicted"/>
<keyword evidence="1 5" id="KW-0808">Transferase</keyword>
<dbReference type="PANTHER" id="PTHR10545:SF42">
    <property type="entry name" value="ACETYLTRANSFERASE"/>
    <property type="match status" value="1"/>
</dbReference>
<dbReference type="PROSITE" id="PS51186">
    <property type="entry name" value="GNAT"/>
    <property type="match status" value="1"/>
</dbReference>
<evidence type="ECO:0000259" key="4">
    <source>
        <dbReference type="PROSITE" id="PS51186"/>
    </source>
</evidence>
<protein>
    <submittedName>
        <fullName evidence="5">GNAT family N-acetyltransferase</fullName>
    </submittedName>
</protein>
<dbReference type="PANTHER" id="PTHR10545">
    <property type="entry name" value="DIAMINE N-ACETYLTRANSFERASE"/>
    <property type="match status" value="1"/>
</dbReference>
<evidence type="ECO:0000313" key="5">
    <source>
        <dbReference type="EMBL" id="THD84220.1"/>
    </source>
</evidence>
<name>A0A4S3MP24_9RHOB</name>
<dbReference type="OrthoDB" id="9805924at2"/>
<dbReference type="InterPro" id="IPR051016">
    <property type="entry name" value="Diverse_Substrate_AcTransf"/>
</dbReference>
<sequence>MSDIASRPGPSGPPGPPGLEIRDAMPADEAGWRDLWAGFLAYYGVTLDPEVTDHTWARLMDPENRLSARLAFLDGRMAGFAIHHHHDSTWVKGCDCYLEDLYVAGHARRRGVARALIEDLIGIARARGWRRLYWNTDAANADARALYDRFTESDGHIRYRMPL</sequence>
<reference evidence="5 6" key="1">
    <citation type="submission" date="2019-04" db="EMBL/GenBank/DDBJ databases">
        <title>Draft genome sequence of Gemmobacter aestuarii sp. nov.</title>
        <authorList>
            <person name="Hameed A."/>
            <person name="Lin S.-Y."/>
            <person name="Shahina M."/>
            <person name="Lai W.-A."/>
            <person name="Young C.-C."/>
        </authorList>
    </citation>
    <scope>NUCLEOTIDE SEQUENCE [LARGE SCALE GENOMIC DNA]</scope>
    <source>
        <strain evidence="5 6">CC-PW-75</strain>
    </source>
</reference>
<accession>A0A4S3MP24</accession>